<gene>
    <name evidence="1" type="ORF">NTEN_LOCUS3934</name>
</gene>
<reference evidence="1 2" key="1">
    <citation type="submission" date="2020-02" db="EMBL/GenBank/DDBJ databases">
        <authorList>
            <person name="Ferguson B K."/>
        </authorList>
    </citation>
    <scope>NUCLEOTIDE SEQUENCE [LARGE SCALE GENOMIC DNA]</scope>
</reference>
<protein>
    <submittedName>
        <fullName evidence="1">Uncharacterized protein</fullName>
    </submittedName>
</protein>
<proteinExistence type="predicted"/>
<evidence type="ECO:0000313" key="2">
    <source>
        <dbReference type="Proteomes" id="UP000479000"/>
    </source>
</evidence>
<accession>A0A6H5G4J9</accession>
<evidence type="ECO:0000313" key="1">
    <source>
        <dbReference type="EMBL" id="CAA9997640.1"/>
    </source>
</evidence>
<dbReference type="EMBL" id="CADCXU010005898">
    <property type="protein sequence ID" value="CAA9997640.1"/>
    <property type="molecule type" value="Genomic_DNA"/>
</dbReference>
<sequence>MLQDEFGLRVWWHDRVANPSPASPRGWKCLLFMRPERFSVARDWSSGQVIHYCWVRCDIEPGFPRFSVRHNNSPKTCIGYTKFCISMAIHHAASSSPNMLKVQGNLRIVNDPVKSIEEQGTDQTGVKQERHRARPWSSLVRYPIGILEQAAKTQNEQSGILWSRWYKSNTNVPSAASLARSSKACSQVASNIIGYTAANGINPLKLGRRFMPLRRFSNKHIWSKHTEVRSSVYPPAELEPGTSCPMVRAYRQSHSETESLDSPGDAIAFGKPWFPKVVHQICRIKDFSPTNRTVLIKPGRNPPLYV</sequence>
<organism evidence="1 2">
    <name type="scientific">Nesidiocoris tenuis</name>
    <dbReference type="NCBI Taxonomy" id="355587"/>
    <lineage>
        <taxon>Eukaryota</taxon>
        <taxon>Metazoa</taxon>
        <taxon>Ecdysozoa</taxon>
        <taxon>Arthropoda</taxon>
        <taxon>Hexapoda</taxon>
        <taxon>Insecta</taxon>
        <taxon>Pterygota</taxon>
        <taxon>Neoptera</taxon>
        <taxon>Paraneoptera</taxon>
        <taxon>Hemiptera</taxon>
        <taxon>Heteroptera</taxon>
        <taxon>Panheteroptera</taxon>
        <taxon>Cimicomorpha</taxon>
        <taxon>Miridae</taxon>
        <taxon>Dicyphina</taxon>
        <taxon>Nesidiocoris</taxon>
    </lineage>
</organism>
<dbReference type="Proteomes" id="UP000479000">
    <property type="component" value="Unassembled WGS sequence"/>
</dbReference>
<name>A0A6H5G4J9_9HEMI</name>
<keyword evidence="2" id="KW-1185">Reference proteome</keyword>
<dbReference type="AlphaFoldDB" id="A0A6H5G4J9"/>